<gene>
    <name evidence="4" type="ORF">TeGR_g4704</name>
</gene>
<accession>A0ABQ6ML90</accession>
<dbReference type="EMBL" id="BRYB01000334">
    <property type="protein sequence ID" value="GMI27906.1"/>
    <property type="molecule type" value="Genomic_DNA"/>
</dbReference>
<keyword evidence="1" id="KW-0175">Coiled coil</keyword>
<feature type="compositionally biased region" description="Low complexity" evidence="2">
    <location>
        <begin position="134"/>
        <end position="145"/>
    </location>
</feature>
<feature type="compositionally biased region" description="Basic and acidic residues" evidence="2">
    <location>
        <begin position="240"/>
        <end position="270"/>
    </location>
</feature>
<evidence type="ECO:0000313" key="5">
    <source>
        <dbReference type="Proteomes" id="UP001165060"/>
    </source>
</evidence>
<evidence type="ECO:0000259" key="3">
    <source>
        <dbReference type="PROSITE" id="PS50076"/>
    </source>
</evidence>
<evidence type="ECO:0000256" key="2">
    <source>
        <dbReference type="SAM" id="MobiDB-lite"/>
    </source>
</evidence>
<organism evidence="4 5">
    <name type="scientific">Tetraparma gracilis</name>
    <dbReference type="NCBI Taxonomy" id="2962635"/>
    <lineage>
        <taxon>Eukaryota</taxon>
        <taxon>Sar</taxon>
        <taxon>Stramenopiles</taxon>
        <taxon>Ochrophyta</taxon>
        <taxon>Bolidophyceae</taxon>
        <taxon>Parmales</taxon>
        <taxon>Triparmaceae</taxon>
        <taxon>Tetraparma</taxon>
    </lineage>
</organism>
<feature type="coiled-coil region" evidence="1">
    <location>
        <begin position="439"/>
        <end position="466"/>
    </location>
</feature>
<dbReference type="PROSITE" id="PS50076">
    <property type="entry name" value="DNAJ_2"/>
    <property type="match status" value="1"/>
</dbReference>
<feature type="region of interest" description="Disordered" evidence="2">
    <location>
        <begin position="59"/>
        <end position="325"/>
    </location>
</feature>
<name>A0ABQ6ML90_9STRA</name>
<proteinExistence type="predicted"/>
<keyword evidence="5" id="KW-1185">Reference proteome</keyword>
<reference evidence="4 5" key="1">
    <citation type="journal article" date="2023" name="Commun. Biol.">
        <title>Genome analysis of Parmales, the sister group of diatoms, reveals the evolutionary specialization of diatoms from phago-mixotrophs to photoautotrophs.</title>
        <authorList>
            <person name="Ban H."/>
            <person name="Sato S."/>
            <person name="Yoshikawa S."/>
            <person name="Yamada K."/>
            <person name="Nakamura Y."/>
            <person name="Ichinomiya M."/>
            <person name="Sato N."/>
            <person name="Blanc-Mathieu R."/>
            <person name="Endo H."/>
            <person name="Kuwata A."/>
            <person name="Ogata H."/>
        </authorList>
    </citation>
    <scope>NUCLEOTIDE SEQUENCE [LARGE SCALE GENOMIC DNA]</scope>
</reference>
<dbReference type="SUPFAM" id="SSF46565">
    <property type="entry name" value="Chaperone J-domain"/>
    <property type="match status" value="1"/>
</dbReference>
<protein>
    <recommendedName>
        <fullName evidence="3">J domain-containing protein</fullName>
    </recommendedName>
</protein>
<feature type="domain" description="J" evidence="3">
    <location>
        <begin position="396"/>
        <end position="464"/>
    </location>
</feature>
<dbReference type="InterPro" id="IPR001623">
    <property type="entry name" value="DnaJ_domain"/>
</dbReference>
<feature type="region of interest" description="Disordered" evidence="2">
    <location>
        <begin position="1"/>
        <end position="29"/>
    </location>
</feature>
<feature type="compositionally biased region" description="Basic and acidic residues" evidence="2">
    <location>
        <begin position="94"/>
        <end position="112"/>
    </location>
</feature>
<evidence type="ECO:0000313" key="4">
    <source>
        <dbReference type="EMBL" id="GMI27906.1"/>
    </source>
</evidence>
<evidence type="ECO:0000256" key="1">
    <source>
        <dbReference type="SAM" id="Coils"/>
    </source>
</evidence>
<dbReference type="InterPro" id="IPR036869">
    <property type="entry name" value="J_dom_sf"/>
</dbReference>
<feature type="compositionally biased region" description="Low complexity" evidence="2">
    <location>
        <begin position="289"/>
        <end position="303"/>
    </location>
</feature>
<dbReference type="Proteomes" id="UP001165060">
    <property type="component" value="Unassembled WGS sequence"/>
</dbReference>
<comment type="caution">
    <text evidence="4">The sequence shown here is derived from an EMBL/GenBank/DDBJ whole genome shotgun (WGS) entry which is preliminary data.</text>
</comment>
<sequence length="472" mass="53996">MPFPSHSYLQSYASSSDSEEEDVGNMSPLAQKYARLRAETKAMKREARRDVERLQEMAGMRAGGEEARPEKQQSASRKQTMGGVERTVRMSAAARRERLDKERRERLREALEAARNLQSEAATPAKETRKKAQAKTAQAKAQGGQWPAERRRSDNPTSPVRPRHRATPMPAEPLHSAFPSRPAMSGLKPEWCNGKGSDRHKKSAPHKPTSEREKLFRQFLPESPRAKEPEQEQAAKTPRTPRETEADSPPERSTPRFETRHEKAERERAGRLRNNRRALGLDGDEPAQPKRQQPRQRAQQARPQQPPSQPQQEGTPPRNEPRRRSGVFSDLDAELDKFANRAKAEALSRQVDDQMVEEYELGWIVLEEGGARGLLEEGEVPWLPVLNLKGPAGARDSWRVVGAREHDSYDEKKAALRKQTMRWHPDRFMSKFKLREDQRESIRERVNEATHRLNELRTRLEKEGRRGGEGDT</sequence>